<dbReference type="InterPro" id="IPR014729">
    <property type="entry name" value="Rossmann-like_a/b/a_fold"/>
</dbReference>
<dbReference type="InterPro" id="IPR006016">
    <property type="entry name" value="UspA"/>
</dbReference>
<dbReference type="EMBL" id="FOIC01000008">
    <property type="protein sequence ID" value="SET56963.1"/>
    <property type="molecule type" value="Genomic_DNA"/>
</dbReference>
<dbReference type="Proteomes" id="UP000199320">
    <property type="component" value="Unassembled WGS sequence"/>
</dbReference>
<dbReference type="EMBL" id="FMZP01000011">
    <property type="protein sequence ID" value="SDD05068.1"/>
    <property type="molecule type" value="Genomic_DNA"/>
</dbReference>
<proteinExistence type="predicted"/>
<keyword evidence="4" id="KW-1185">Reference proteome</keyword>
<evidence type="ECO:0000259" key="1">
    <source>
        <dbReference type="Pfam" id="PF00582"/>
    </source>
</evidence>
<dbReference type="CDD" id="cd00293">
    <property type="entry name" value="USP-like"/>
    <property type="match status" value="1"/>
</dbReference>
<evidence type="ECO:0000313" key="2">
    <source>
        <dbReference type="EMBL" id="SDD05068.1"/>
    </source>
</evidence>
<evidence type="ECO:0000313" key="5">
    <source>
        <dbReference type="Proteomes" id="UP000324021"/>
    </source>
</evidence>
<reference evidence="3" key="1">
    <citation type="submission" date="2016-10" db="EMBL/GenBank/DDBJ databases">
        <authorList>
            <person name="de Groot N.N."/>
        </authorList>
    </citation>
    <scope>NUCLEOTIDE SEQUENCE [LARGE SCALE GENOMIC DNA]</scope>
    <source>
        <strain evidence="3">CDM_6</strain>
    </source>
</reference>
<name>A0A1I0FFI6_9EURY</name>
<dbReference type="SUPFAM" id="SSF52402">
    <property type="entry name" value="Adenine nucleotide alpha hydrolases-like"/>
    <property type="match status" value="1"/>
</dbReference>
<dbReference type="RefSeq" id="WP_092932628.1">
    <property type="nucleotide sequence ID" value="NZ_FMZP01000011.1"/>
</dbReference>
<dbReference type="OrthoDB" id="202478at2157"/>
<dbReference type="Pfam" id="PF00582">
    <property type="entry name" value="Usp"/>
    <property type="match status" value="1"/>
</dbReference>
<reference evidence="4 5" key="2">
    <citation type="submission" date="2016-10" db="EMBL/GenBank/DDBJ databases">
        <authorList>
            <person name="Varghese N."/>
            <person name="Submissions S."/>
        </authorList>
    </citation>
    <scope>NUCLEOTIDE SEQUENCE [LARGE SCALE GENOMIC DNA]</scope>
    <source>
        <strain evidence="2 5">CDM_1</strain>
        <strain evidence="4">CDM_6</strain>
    </source>
</reference>
<dbReference type="AlphaFoldDB" id="A0A1I0FFI6"/>
<accession>A0A1I0FFI6</accession>
<dbReference type="Proteomes" id="UP000324021">
    <property type="component" value="Unassembled WGS sequence"/>
</dbReference>
<gene>
    <name evidence="3" type="ORF">SAMN04488694_108118</name>
    <name evidence="2" type="ORF">SAMN05192552_1011100</name>
</gene>
<evidence type="ECO:0000313" key="4">
    <source>
        <dbReference type="Proteomes" id="UP000199320"/>
    </source>
</evidence>
<organism evidence="3 4">
    <name type="scientific">Natrinema hispanicum</name>
    <dbReference type="NCBI Taxonomy" id="392421"/>
    <lineage>
        <taxon>Archaea</taxon>
        <taxon>Methanobacteriati</taxon>
        <taxon>Methanobacteriota</taxon>
        <taxon>Stenosarchaea group</taxon>
        <taxon>Halobacteria</taxon>
        <taxon>Halobacteriales</taxon>
        <taxon>Natrialbaceae</taxon>
        <taxon>Natrinema</taxon>
    </lineage>
</organism>
<sequence length="146" mass="15902">MGSLLETIVVPIASEDDADETCQAILQAIDDDERPAIHVVHVIEKAGGAPDKAGVEQREEHAARIFDRVDARLADEPVSLETELLYGTDVAATILDAAHELDATAIVFTPRSANRWLKLLSGDVERKLLSQADRPLVVLPRSNQET</sequence>
<feature type="domain" description="UspA" evidence="1">
    <location>
        <begin position="7"/>
        <end position="140"/>
    </location>
</feature>
<dbReference type="Gene3D" id="3.40.50.620">
    <property type="entry name" value="HUPs"/>
    <property type="match status" value="1"/>
</dbReference>
<evidence type="ECO:0000313" key="3">
    <source>
        <dbReference type="EMBL" id="SET56963.1"/>
    </source>
</evidence>
<protein>
    <submittedName>
        <fullName evidence="3">Nucleotide-binding universal stress protein, UspA family</fullName>
    </submittedName>
</protein>